<dbReference type="InterPro" id="IPR051599">
    <property type="entry name" value="Cell_Envelope_Assoc"/>
</dbReference>
<evidence type="ECO:0000256" key="1">
    <source>
        <dbReference type="SAM" id="Phobius"/>
    </source>
</evidence>
<dbReference type="GO" id="GO:0000270">
    <property type="term" value="P:peptidoglycan metabolic process"/>
    <property type="evidence" value="ECO:0007669"/>
    <property type="project" value="TreeGrafter"/>
</dbReference>
<dbReference type="GO" id="GO:0043164">
    <property type="term" value="P:Gram-negative-bacterium-type cell wall biogenesis"/>
    <property type="evidence" value="ECO:0007669"/>
    <property type="project" value="TreeGrafter"/>
</dbReference>
<dbReference type="PANTHER" id="PTHR30336">
    <property type="entry name" value="INNER MEMBRANE PROTEIN, PROBABLE PERMEASE"/>
    <property type="match status" value="1"/>
</dbReference>
<feature type="transmembrane region" description="Helical" evidence="1">
    <location>
        <begin position="5"/>
        <end position="24"/>
    </location>
</feature>
<dbReference type="InterPro" id="IPR014729">
    <property type="entry name" value="Rossmann-like_a/b/a_fold"/>
</dbReference>
<feature type="domain" description="DUF218" evidence="2">
    <location>
        <begin position="38"/>
        <end position="174"/>
    </location>
</feature>
<reference evidence="3 4" key="1">
    <citation type="submission" date="2017-08" db="EMBL/GenBank/DDBJ databases">
        <authorList>
            <person name="de Groot N.N."/>
        </authorList>
    </citation>
    <scope>NUCLEOTIDE SEQUENCE [LARGE SCALE GENOMIC DNA]</scope>
    <source>
        <strain evidence="3 4">JC228</strain>
    </source>
</reference>
<proteinExistence type="predicted"/>
<dbReference type="PANTHER" id="PTHR30336:SF4">
    <property type="entry name" value="ENVELOPE BIOGENESIS FACTOR ELYC"/>
    <property type="match status" value="1"/>
</dbReference>
<dbReference type="RefSeq" id="WP_097157713.1">
    <property type="nucleotide sequence ID" value="NZ_JBEPMQ010000001.1"/>
</dbReference>
<dbReference type="InterPro" id="IPR003848">
    <property type="entry name" value="DUF218"/>
</dbReference>
<evidence type="ECO:0000313" key="3">
    <source>
        <dbReference type="EMBL" id="SNX68455.1"/>
    </source>
</evidence>
<name>A0A285CM24_9BACI</name>
<dbReference type="AlphaFoldDB" id="A0A285CM24"/>
<evidence type="ECO:0000259" key="2">
    <source>
        <dbReference type="Pfam" id="PF02698"/>
    </source>
</evidence>
<sequence length="185" mass="20850">MKKYIILAIVIIPVLVVLSFHYQMTETAKRTPPDHVPYLIILGAKVNGTEMSLALLYRANKALEYLKKNPTTKVVVTGGQGPGEEITEAEALQSYLLENGIESNRILIEDQSTSTYENLKFTRELYNIREAVIVSNDFHLYRAIELAEKIGIRGFPLAAKTPEVVTFQLHIREYAALLKMKITGK</sequence>
<gene>
    <name evidence="3" type="ORF">SAMN05877753_102539</name>
</gene>
<organism evidence="3 4">
    <name type="scientific">Bacillus oleivorans</name>
    <dbReference type="NCBI Taxonomy" id="1448271"/>
    <lineage>
        <taxon>Bacteria</taxon>
        <taxon>Bacillati</taxon>
        <taxon>Bacillota</taxon>
        <taxon>Bacilli</taxon>
        <taxon>Bacillales</taxon>
        <taxon>Bacillaceae</taxon>
        <taxon>Bacillus</taxon>
    </lineage>
</organism>
<dbReference type="EMBL" id="OAOP01000002">
    <property type="protein sequence ID" value="SNX68455.1"/>
    <property type="molecule type" value="Genomic_DNA"/>
</dbReference>
<dbReference type="GO" id="GO:0005886">
    <property type="term" value="C:plasma membrane"/>
    <property type="evidence" value="ECO:0007669"/>
    <property type="project" value="TreeGrafter"/>
</dbReference>
<dbReference type="OrthoDB" id="9782395at2"/>
<keyword evidence="1" id="KW-0812">Transmembrane</keyword>
<dbReference type="Proteomes" id="UP000219546">
    <property type="component" value="Unassembled WGS sequence"/>
</dbReference>
<evidence type="ECO:0000313" key="4">
    <source>
        <dbReference type="Proteomes" id="UP000219546"/>
    </source>
</evidence>
<keyword evidence="1" id="KW-0472">Membrane</keyword>
<accession>A0A285CM24</accession>
<dbReference type="CDD" id="cd06259">
    <property type="entry name" value="YdcF-like"/>
    <property type="match status" value="1"/>
</dbReference>
<dbReference type="Gene3D" id="3.40.50.620">
    <property type="entry name" value="HUPs"/>
    <property type="match status" value="1"/>
</dbReference>
<protein>
    <submittedName>
        <fullName evidence="3">DUF218 domain-containing protein</fullName>
    </submittedName>
</protein>
<dbReference type="Pfam" id="PF02698">
    <property type="entry name" value="DUF218"/>
    <property type="match status" value="1"/>
</dbReference>
<keyword evidence="1" id="KW-1133">Transmembrane helix</keyword>
<keyword evidence="4" id="KW-1185">Reference proteome</keyword>